<evidence type="ECO:0000256" key="2">
    <source>
        <dbReference type="ARBA" id="ARBA00008231"/>
    </source>
</evidence>
<dbReference type="Gene3D" id="1.10.3580.10">
    <property type="entry name" value="ATP12 ATPase"/>
    <property type="match status" value="1"/>
</dbReference>
<sequence length="381" mass="42251">MITRKAASLLARSSPSPLISSSSSVATICWRCRVSSRPLAVFPRYFHNSTSNYATPLPLGGTAAGPPPAAPVPQSEYVTKNRLRQAAVPKPRTERFWEDVHLKLIDDRFQILLDTRPIKTASKRTLSIPANKPHLAHAIQVEWAIMRTSKEALKPHYIPLTSLTSRAIDLEMDEKEGKLPEPVAEGEEEVKGTRDQILDFVMGYLDTDTLLMISPTRGGHLAGKGEKQLRDRQLEAANDMVEWAQENIPATDGQGHLEFELSDGDHGLLPTSQSDRTRDAIKDLVSKFTPWELVGLECAVIISKSLLVGLRLVMENRKGGSLKWDVEDAATACNLETDFQIEQWGLVEDTHDVNHADLRRGLGSVVMLVSEIEFPDPSPQK</sequence>
<dbReference type="GO" id="GO:0033615">
    <property type="term" value="P:mitochondrial proton-transporting ATP synthase complex assembly"/>
    <property type="evidence" value="ECO:0007669"/>
    <property type="project" value="TreeGrafter"/>
</dbReference>
<proteinExistence type="inferred from homology"/>
<keyword evidence="5" id="KW-0143">Chaperone</keyword>
<evidence type="ECO:0000256" key="5">
    <source>
        <dbReference type="ARBA" id="ARBA00023186"/>
    </source>
</evidence>
<protein>
    <submittedName>
        <fullName evidence="6">ATP synthase complex assembly protein atp12</fullName>
    </submittedName>
</protein>
<reference evidence="6 7" key="1">
    <citation type="submission" date="2019-10" db="EMBL/GenBank/DDBJ databases">
        <authorList>
            <person name="Palmer J.M."/>
        </authorList>
    </citation>
    <scope>NUCLEOTIDE SEQUENCE [LARGE SCALE GENOMIC DNA]</scope>
    <source>
        <strain evidence="6 7">TWF694</strain>
    </source>
</reference>
<evidence type="ECO:0000313" key="7">
    <source>
        <dbReference type="Proteomes" id="UP001365542"/>
    </source>
</evidence>
<accession>A0AAV9XAN6</accession>
<gene>
    <name evidence="6" type="primary">ATP12</name>
    <name evidence="6" type="ORF">TWF694_010526</name>
</gene>
<comment type="subcellular location">
    <subcellularLocation>
        <location evidence="1">Mitochondrion</location>
    </subcellularLocation>
</comment>
<keyword evidence="4" id="KW-0496">Mitochondrion</keyword>
<dbReference type="EMBL" id="JAVHJO010000007">
    <property type="protein sequence ID" value="KAK6538978.1"/>
    <property type="molecule type" value="Genomic_DNA"/>
</dbReference>
<comment type="similarity">
    <text evidence="2">Belongs to the ATP12 family.</text>
</comment>
<dbReference type="Pfam" id="PF07542">
    <property type="entry name" value="ATP12"/>
    <property type="match status" value="1"/>
</dbReference>
<dbReference type="InterPro" id="IPR042272">
    <property type="entry name" value="ATP12_ATP_synth-F1-assembly_N"/>
</dbReference>
<dbReference type="AlphaFoldDB" id="A0AAV9XAN6"/>
<dbReference type="GO" id="GO:0005739">
    <property type="term" value="C:mitochondrion"/>
    <property type="evidence" value="ECO:0007669"/>
    <property type="project" value="UniProtKB-SubCell"/>
</dbReference>
<evidence type="ECO:0000256" key="4">
    <source>
        <dbReference type="ARBA" id="ARBA00023128"/>
    </source>
</evidence>
<dbReference type="Gene3D" id="3.30.2180.10">
    <property type="entry name" value="ATP12-like"/>
    <property type="match status" value="1"/>
</dbReference>
<dbReference type="Proteomes" id="UP001365542">
    <property type="component" value="Unassembled WGS sequence"/>
</dbReference>
<dbReference type="InterPro" id="IPR023335">
    <property type="entry name" value="ATP12_ortho_dom_sf"/>
</dbReference>
<dbReference type="SUPFAM" id="SSF160909">
    <property type="entry name" value="ATP12-like"/>
    <property type="match status" value="1"/>
</dbReference>
<keyword evidence="7" id="KW-1185">Reference proteome</keyword>
<evidence type="ECO:0000256" key="1">
    <source>
        <dbReference type="ARBA" id="ARBA00004173"/>
    </source>
</evidence>
<dbReference type="PANTHER" id="PTHR21013:SF10">
    <property type="entry name" value="ATP SYNTHASE MITOCHONDRIAL F1 COMPLEX ASSEMBLY FACTOR 2"/>
    <property type="match status" value="1"/>
</dbReference>
<comment type="caution">
    <text evidence="6">The sequence shown here is derived from an EMBL/GenBank/DDBJ whole genome shotgun (WGS) entry which is preliminary data.</text>
</comment>
<name>A0AAV9XAN6_9PEZI</name>
<organism evidence="6 7">
    <name type="scientific">Orbilia ellipsospora</name>
    <dbReference type="NCBI Taxonomy" id="2528407"/>
    <lineage>
        <taxon>Eukaryota</taxon>
        <taxon>Fungi</taxon>
        <taxon>Dikarya</taxon>
        <taxon>Ascomycota</taxon>
        <taxon>Pezizomycotina</taxon>
        <taxon>Orbiliomycetes</taxon>
        <taxon>Orbiliales</taxon>
        <taxon>Orbiliaceae</taxon>
        <taxon>Orbilia</taxon>
    </lineage>
</organism>
<evidence type="ECO:0000256" key="3">
    <source>
        <dbReference type="ARBA" id="ARBA00022946"/>
    </source>
</evidence>
<dbReference type="InterPro" id="IPR011419">
    <property type="entry name" value="ATP12_ATP_synth-F1-assembly"/>
</dbReference>
<keyword evidence="3" id="KW-0809">Transit peptide</keyword>
<dbReference type="PANTHER" id="PTHR21013">
    <property type="entry name" value="ATP SYNTHASE MITOCHONDRIAL F1 COMPLEX ASSEMBLY FACTOR 2/ATP12 PROTEIN, MITOCHONDRIAL PRECURSOR"/>
    <property type="match status" value="1"/>
</dbReference>
<evidence type="ECO:0000313" key="6">
    <source>
        <dbReference type="EMBL" id="KAK6538978.1"/>
    </source>
</evidence>